<feature type="region of interest" description="Disordered" evidence="1">
    <location>
        <begin position="1"/>
        <end position="60"/>
    </location>
</feature>
<reference evidence="2 3" key="1">
    <citation type="submission" date="2023-09" db="EMBL/GenBank/DDBJ databases">
        <title>Nesidiocoris tenuis whole genome shotgun sequence.</title>
        <authorList>
            <person name="Shibata T."/>
            <person name="Shimoda M."/>
            <person name="Kobayashi T."/>
            <person name="Uehara T."/>
        </authorList>
    </citation>
    <scope>NUCLEOTIDE SEQUENCE [LARGE SCALE GENOMIC DNA]</scope>
    <source>
        <strain evidence="2 3">Japan</strain>
    </source>
</reference>
<dbReference type="Proteomes" id="UP001307889">
    <property type="component" value="Chromosome 3"/>
</dbReference>
<evidence type="ECO:0000256" key="1">
    <source>
        <dbReference type="SAM" id="MobiDB-lite"/>
    </source>
</evidence>
<organism evidence="2 3">
    <name type="scientific">Nesidiocoris tenuis</name>
    <dbReference type="NCBI Taxonomy" id="355587"/>
    <lineage>
        <taxon>Eukaryota</taxon>
        <taxon>Metazoa</taxon>
        <taxon>Ecdysozoa</taxon>
        <taxon>Arthropoda</taxon>
        <taxon>Hexapoda</taxon>
        <taxon>Insecta</taxon>
        <taxon>Pterygota</taxon>
        <taxon>Neoptera</taxon>
        <taxon>Paraneoptera</taxon>
        <taxon>Hemiptera</taxon>
        <taxon>Heteroptera</taxon>
        <taxon>Panheteroptera</taxon>
        <taxon>Cimicomorpha</taxon>
        <taxon>Miridae</taxon>
        <taxon>Dicyphina</taxon>
        <taxon>Nesidiocoris</taxon>
    </lineage>
</organism>
<accession>A0ABN7AK56</accession>
<protein>
    <submittedName>
        <fullName evidence="2">Uncharacterized protein</fullName>
    </submittedName>
</protein>
<evidence type="ECO:0000313" key="3">
    <source>
        <dbReference type="Proteomes" id="UP001307889"/>
    </source>
</evidence>
<name>A0ABN7AK56_9HEMI</name>
<evidence type="ECO:0000313" key="2">
    <source>
        <dbReference type="EMBL" id="BES91789.1"/>
    </source>
</evidence>
<keyword evidence="3" id="KW-1185">Reference proteome</keyword>
<proteinExistence type="predicted"/>
<sequence length="92" mass="10111">MRVVEEAGTGEILLLSPPSRPAPARPPRRQAPTDPLHLRSLRPASSADRRTPPAGTFHFQSVARVESSSINRAESRRPSCAVPPSFLLLDYR</sequence>
<dbReference type="EMBL" id="AP028911">
    <property type="protein sequence ID" value="BES91789.1"/>
    <property type="molecule type" value="Genomic_DNA"/>
</dbReference>
<gene>
    <name evidence="2" type="ORF">NTJ_04596</name>
</gene>